<gene>
    <name evidence="1" type="ORF">COO91_07720</name>
</gene>
<organism evidence="1 2">
    <name type="scientific">Nostoc flagelliforme CCNUN1</name>
    <dbReference type="NCBI Taxonomy" id="2038116"/>
    <lineage>
        <taxon>Bacteria</taxon>
        <taxon>Bacillati</taxon>
        <taxon>Cyanobacteriota</taxon>
        <taxon>Cyanophyceae</taxon>
        <taxon>Nostocales</taxon>
        <taxon>Nostocaceae</taxon>
        <taxon>Nostoc</taxon>
    </lineage>
</organism>
<proteinExistence type="predicted"/>
<dbReference type="Proteomes" id="UP000232003">
    <property type="component" value="Chromosome"/>
</dbReference>
<name>A0A2K8T1U5_9NOSO</name>
<evidence type="ECO:0000313" key="1">
    <source>
        <dbReference type="EMBL" id="AUB41666.1"/>
    </source>
</evidence>
<keyword evidence="2" id="KW-1185">Reference proteome</keyword>
<reference evidence="1 2" key="1">
    <citation type="submission" date="2017-11" db="EMBL/GenBank/DDBJ databases">
        <title>Complete genome of a free-living desiccation-tolerant cyanobacterium and its photosynthetic adaptation to extreme terrestrial habitat.</title>
        <authorList>
            <person name="Shang J."/>
        </authorList>
    </citation>
    <scope>NUCLEOTIDE SEQUENCE [LARGE SCALE GENOMIC DNA]</scope>
    <source>
        <strain evidence="1 2">CCNUN1</strain>
    </source>
</reference>
<protein>
    <submittedName>
        <fullName evidence="1">Uncharacterized protein</fullName>
    </submittedName>
</protein>
<accession>A0A2K8T1U5</accession>
<sequence length="61" mass="7137">MFNHVFIVNKITLYLNRIFSDRFFFTRLHKIALLPYQLAFDKMTLAQAAARVDQFGLGRSA</sequence>
<dbReference type="KEGG" id="nfl:COO91_07720"/>
<evidence type="ECO:0000313" key="2">
    <source>
        <dbReference type="Proteomes" id="UP000232003"/>
    </source>
</evidence>
<dbReference type="EMBL" id="CP024785">
    <property type="protein sequence ID" value="AUB41666.1"/>
    <property type="molecule type" value="Genomic_DNA"/>
</dbReference>
<dbReference type="AlphaFoldDB" id="A0A2K8T1U5"/>